<dbReference type="EMBL" id="SCHC01000003">
    <property type="protein sequence ID" value="TBW76036.1"/>
    <property type="molecule type" value="Genomic_DNA"/>
</dbReference>
<dbReference type="AlphaFoldDB" id="A0A7Z7YU61"/>
<dbReference type="EMBL" id="JABBMI010000091">
    <property type="protein sequence ID" value="NMK55349.1"/>
    <property type="molecule type" value="Genomic_DNA"/>
</dbReference>
<dbReference type="PROSITE" id="PS51462">
    <property type="entry name" value="NUDIX"/>
    <property type="match status" value="1"/>
</dbReference>
<dbReference type="Proteomes" id="UP000291949">
    <property type="component" value="Unassembled WGS sequence"/>
</dbReference>
<protein>
    <submittedName>
        <fullName evidence="4">NUDIX domain-containing protein</fullName>
    </submittedName>
</protein>
<comment type="caution">
    <text evidence="4">The sequence shown here is derived from an EMBL/GenBank/DDBJ whole genome shotgun (WGS) entry which is preliminary data.</text>
</comment>
<dbReference type="Pfam" id="PF00293">
    <property type="entry name" value="NUDIX"/>
    <property type="match status" value="1"/>
</dbReference>
<evidence type="ECO:0000313" key="4">
    <source>
        <dbReference type="EMBL" id="TBW76036.1"/>
    </source>
</evidence>
<accession>A0A7Z7YU61</accession>
<evidence type="ECO:0000313" key="5">
    <source>
        <dbReference type="Proteomes" id="UP000291949"/>
    </source>
</evidence>
<organism evidence="4 5">
    <name type="scientific">Staphylococcus capitis</name>
    <dbReference type="NCBI Taxonomy" id="29388"/>
    <lineage>
        <taxon>Bacteria</taxon>
        <taxon>Bacillati</taxon>
        <taxon>Bacillota</taxon>
        <taxon>Bacilli</taxon>
        <taxon>Bacillales</taxon>
        <taxon>Staphylococcaceae</taxon>
        <taxon>Staphylococcus</taxon>
    </lineage>
</organism>
<evidence type="ECO:0000259" key="1">
    <source>
        <dbReference type="PROSITE" id="PS51462"/>
    </source>
</evidence>
<dbReference type="EMBL" id="JABBLX010000055">
    <property type="protein sequence ID" value="NMK98678.1"/>
    <property type="molecule type" value="Genomic_DNA"/>
</dbReference>
<dbReference type="InterPro" id="IPR015797">
    <property type="entry name" value="NUDIX_hydrolase-like_dom_sf"/>
</dbReference>
<evidence type="ECO:0000313" key="3">
    <source>
        <dbReference type="EMBL" id="NMK98678.1"/>
    </source>
</evidence>
<dbReference type="Proteomes" id="UP000538955">
    <property type="component" value="Unassembled WGS sequence"/>
</dbReference>
<name>A0A7Z7YU61_STACP</name>
<dbReference type="Proteomes" id="UP000550736">
    <property type="component" value="Unassembled WGS sequence"/>
</dbReference>
<feature type="domain" description="Nudix hydrolase" evidence="1">
    <location>
        <begin position="1"/>
        <end position="128"/>
    </location>
</feature>
<reference evidence="4 5" key="1">
    <citation type="journal article" date="2019" name="Sci. Transl. Med.">
        <title>Quorum sensing between bacterial species on the skin protects against epidermal injury in atopic dermatitis.</title>
        <authorList>
            <person name="Williams M.R."/>
        </authorList>
    </citation>
    <scope>NUCLEOTIDE SEQUENCE [LARGE SCALE GENOMIC DNA]</scope>
    <source>
        <strain evidence="4 5">H8</strain>
    </source>
</reference>
<keyword evidence="6" id="KW-1185">Reference proteome</keyword>
<sequence length="136" mass="15958">MQKTNLIPIFDRNFKNILMCKRINPPFKNMYNLIGGKVEESESLKSSVYREMLEEISLTCDDVILHPIMDITYYQDKQQIYVYSGILNKNYIPPANYEQSLYWIDLQSNFNDLDIFAGNGNLYHILKQSSYILKGV</sequence>
<proteinExistence type="predicted"/>
<dbReference type="SUPFAM" id="SSF55811">
    <property type="entry name" value="Nudix"/>
    <property type="match status" value="1"/>
</dbReference>
<reference evidence="6 7" key="2">
    <citation type="submission" date="2020-04" db="EMBL/GenBank/DDBJ databases">
        <title>The Epidemiology and Molecular Characteristics of Linezolid-Resistant Staphylococcus capitis in Huashan Hospital, Shanghai.</title>
        <authorList>
            <person name="Ding L."/>
            <person name="Li P."/>
            <person name="Yang Y."/>
            <person name="Lin D."/>
            <person name="Xu X."/>
        </authorList>
    </citation>
    <scope>NUCLEOTIDE SEQUENCE [LARGE SCALE GENOMIC DNA]</scope>
    <source>
        <strain evidence="3 7">12-86</strain>
        <strain evidence="2 6">17-84</strain>
    </source>
</reference>
<dbReference type="Gene3D" id="3.90.79.10">
    <property type="entry name" value="Nucleoside Triphosphate Pyrophosphohydrolase"/>
    <property type="match status" value="1"/>
</dbReference>
<evidence type="ECO:0000313" key="7">
    <source>
        <dbReference type="Proteomes" id="UP000550736"/>
    </source>
</evidence>
<evidence type="ECO:0000313" key="2">
    <source>
        <dbReference type="EMBL" id="NMK55349.1"/>
    </source>
</evidence>
<dbReference type="InterPro" id="IPR000086">
    <property type="entry name" value="NUDIX_hydrolase_dom"/>
</dbReference>
<evidence type="ECO:0000313" key="6">
    <source>
        <dbReference type="Proteomes" id="UP000538955"/>
    </source>
</evidence>
<gene>
    <name evidence="4" type="ORF">EQ811_09315</name>
    <name evidence="3" type="ORF">HHM13_11480</name>
    <name evidence="2" type="ORF">HHM24_11560</name>
</gene>